<feature type="signal peptide" evidence="15">
    <location>
        <begin position="1"/>
        <end position="26"/>
    </location>
</feature>
<evidence type="ECO:0000256" key="2">
    <source>
        <dbReference type="ARBA" id="ARBA00022448"/>
    </source>
</evidence>
<evidence type="ECO:0000256" key="1">
    <source>
        <dbReference type="ARBA" id="ARBA00004571"/>
    </source>
</evidence>
<keyword evidence="6 15" id="KW-0732">Signal</keyword>
<evidence type="ECO:0000313" key="19">
    <source>
        <dbReference type="Proteomes" id="UP000593663"/>
    </source>
</evidence>
<evidence type="ECO:0000256" key="14">
    <source>
        <dbReference type="RuleBase" id="RU003357"/>
    </source>
</evidence>
<keyword evidence="5 12" id="KW-0812">Transmembrane</keyword>
<evidence type="ECO:0000256" key="4">
    <source>
        <dbReference type="ARBA" id="ARBA00022496"/>
    </source>
</evidence>
<evidence type="ECO:0000256" key="7">
    <source>
        <dbReference type="ARBA" id="ARBA00023004"/>
    </source>
</evidence>
<dbReference type="InterPro" id="IPR036942">
    <property type="entry name" value="Beta-barrel_TonB_sf"/>
</dbReference>
<evidence type="ECO:0000256" key="10">
    <source>
        <dbReference type="ARBA" id="ARBA00023136"/>
    </source>
</evidence>
<comment type="similarity">
    <text evidence="12 14">Belongs to the TonB-dependent receptor family.</text>
</comment>
<evidence type="ECO:0000259" key="17">
    <source>
        <dbReference type="Pfam" id="PF07715"/>
    </source>
</evidence>
<evidence type="ECO:0000256" key="9">
    <source>
        <dbReference type="ARBA" id="ARBA00023077"/>
    </source>
</evidence>
<dbReference type="PANTHER" id="PTHR32552:SF81">
    <property type="entry name" value="TONB-DEPENDENT OUTER MEMBRANE RECEPTOR"/>
    <property type="match status" value="1"/>
</dbReference>
<evidence type="ECO:0000256" key="8">
    <source>
        <dbReference type="ARBA" id="ARBA00023065"/>
    </source>
</evidence>
<keyword evidence="18" id="KW-0675">Receptor</keyword>
<dbReference type="Pfam" id="PF00593">
    <property type="entry name" value="TonB_dep_Rec_b-barrel"/>
    <property type="match status" value="1"/>
</dbReference>
<keyword evidence="4" id="KW-0410">Iron transport</keyword>
<dbReference type="RefSeq" id="WP_025548446.1">
    <property type="nucleotide sequence ID" value="NZ_BATN01000022.1"/>
</dbReference>
<feature type="domain" description="TonB-dependent receptor-like beta-barrel" evidence="16">
    <location>
        <begin position="190"/>
        <end position="676"/>
    </location>
</feature>
<dbReference type="CDD" id="cd01347">
    <property type="entry name" value="ligand_gated_channel"/>
    <property type="match status" value="1"/>
</dbReference>
<name>A0A7M2GNV1_SPHSA</name>
<feature type="chain" id="PRO_5032342895" evidence="15">
    <location>
        <begin position="27"/>
        <end position="711"/>
    </location>
</feature>
<keyword evidence="10 12" id="KW-0472">Membrane</keyword>
<evidence type="ECO:0000259" key="16">
    <source>
        <dbReference type="Pfam" id="PF00593"/>
    </source>
</evidence>
<dbReference type="PROSITE" id="PS52016">
    <property type="entry name" value="TONB_DEPENDENT_REC_3"/>
    <property type="match status" value="1"/>
</dbReference>
<dbReference type="Proteomes" id="UP000593663">
    <property type="component" value="Chromosome 2"/>
</dbReference>
<organism evidence="18 19">
    <name type="scientific">Sphingobium fuliginis (strain ATCC 27551)</name>
    <dbReference type="NCBI Taxonomy" id="336203"/>
    <lineage>
        <taxon>Bacteria</taxon>
        <taxon>Pseudomonadati</taxon>
        <taxon>Pseudomonadota</taxon>
        <taxon>Alphaproteobacteria</taxon>
        <taxon>Sphingomonadales</taxon>
        <taxon>Sphingomonadaceae</taxon>
        <taxon>Sphingobium</taxon>
    </lineage>
</organism>
<accession>A0A7M2GNV1</accession>
<evidence type="ECO:0000256" key="13">
    <source>
        <dbReference type="PROSITE-ProRule" id="PRU10144"/>
    </source>
</evidence>
<evidence type="ECO:0000256" key="11">
    <source>
        <dbReference type="ARBA" id="ARBA00023237"/>
    </source>
</evidence>
<dbReference type="GO" id="GO:0009279">
    <property type="term" value="C:cell outer membrane"/>
    <property type="evidence" value="ECO:0007669"/>
    <property type="project" value="UniProtKB-SubCell"/>
</dbReference>
<keyword evidence="3 12" id="KW-1134">Transmembrane beta strand</keyword>
<dbReference type="EMBL" id="CP060036">
    <property type="protein sequence ID" value="QOT74125.1"/>
    <property type="molecule type" value="Genomic_DNA"/>
</dbReference>
<evidence type="ECO:0000256" key="12">
    <source>
        <dbReference type="PROSITE-ProRule" id="PRU01360"/>
    </source>
</evidence>
<feature type="domain" description="TonB-dependent receptor plug" evidence="17">
    <location>
        <begin position="51"/>
        <end position="157"/>
    </location>
</feature>
<evidence type="ECO:0000256" key="15">
    <source>
        <dbReference type="SAM" id="SignalP"/>
    </source>
</evidence>
<dbReference type="GO" id="GO:0006826">
    <property type="term" value="P:iron ion transport"/>
    <property type="evidence" value="ECO:0007669"/>
    <property type="project" value="UniProtKB-KW"/>
</dbReference>
<evidence type="ECO:0000256" key="3">
    <source>
        <dbReference type="ARBA" id="ARBA00022452"/>
    </source>
</evidence>
<comment type="subcellular location">
    <subcellularLocation>
        <location evidence="1 12">Cell outer membrane</location>
        <topology evidence="1 12">Multi-pass membrane protein</topology>
    </subcellularLocation>
</comment>
<keyword evidence="11 12" id="KW-0998">Cell outer membrane</keyword>
<reference evidence="19" key="1">
    <citation type="submission" date="2020-08" db="EMBL/GenBank/DDBJ databases">
        <title>Complete genome sequence of Sphingobium barthaii strain KK22, a high-molecular-weight polycyclic aromatic hydrocarbon-degrading soil bacterium.</title>
        <authorList>
            <person name="Mori J.F."/>
            <person name="Kanaly R.A."/>
        </authorList>
    </citation>
    <scope>NUCLEOTIDE SEQUENCE [LARGE SCALE GENOMIC DNA]</scope>
    <source>
        <strain evidence="19">KK22</strain>
    </source>
</reference>
<dbReference type="PANTHER" id="PTHR32552">
    <property type="entry name" value="FERRICHROME IRON RECEPTOR-RELATED"/>
    <property type="match status" value="1"/>
</dbReference>
<keyword evidence="7" id="KW-0408">Iron</keyword>
<dbReference type="InterPro" id="IPR039426">
    <property type="entry name" value="TonB-dep_rcpt-like"/>
</dbReference>
<proteinExistence type="inferred from homology"/>
<dbReference type="InterPro" id="IPR010917">
    <property type="entry name" value="TonB_rcpt_CS"/>
</dbReference>
<evidence type="ECO:0000256" key="5">
    <source>
        <dbReference type="ARBA" id="ARBA00022692"/>
    </source>
</evidence>
<dbReference type="Pfam" id="PF07715">
    <property type="entry name" value="Plug"/>
    <property type="match status" value="1"/>
</dbReference>
<evidence type="ECO:0000256" key="6">
    <source>
        <dbReference type="ARBA" id="ARBA00022729"/>
    </source>
</evidence>
<dbReference type="AlphaFoldDB" id="A0A7M2GNV1"/>
<gene>
    <name evidence="18" type="ORF">H5V43_18535</name>
</gene>
<keyword evidence="2 12" id="KW-0813">Transport</keyword>
<evidence type="ECO:0000313" key="18">
    <source>
        <dbReference type="EMBL" id="QOT74125.1"/>
    </source>
</evidence>
<feature type="short sequence motif" description="TonB C-terminal box" evidence="13">
    <location>
        <begin position="694"/>
        <end position="711"/>
    </location>
</feature>
<sequence length="711" mass="76790">MKRTYIRAVGAAFAAGGAVLAVPAFAQSTGVADNGAIEDIVVTAQKRSERLQDVPIAIGAISASAAAAKGINDTASIQAMVPGLVINRTANEGNIFIRGVGTNLFGPSSEQTVAVYVDNVYYASPEANLFSFNNIERIEVLKGPQGTLFGRNTTGGVVHILTREPADHLTMEASFGYANYDTVSASAYVSAPLTDTLGVDLAVNYSDQGDGWGRNLTTGRDNAIMADGNYALRSKIRFAPADGTTIHLGFDYSHSVARFAYQLREGIIGVDGVSTYPGEYNAVGGLNDFERLNTGGASLQIEQALGELKLVSISAYRESDVGYLLDQDDTPLVVADLSLPSKAHSWSQELQLHGAAGAPVKWMLGAFYFDAEAAYDPADINNGVVIIEDAQKTRSLAAFGQASMEIFADTNLTGGLRYTYERQKLEIGRFAVGGTDIALPNDRQSFRKLTWRAAVDHHFNRDVLAYLSYNRGFKSGGYNLLAPNTAPFKPEVLDAYEIGLKSEWFDRRLRFNISAFLYDYKNIQVNIPTLGGTVTLNAARARIKGVEAEMQAKPFGDLTLNGSIALLDGRYRSYPNALVIGPNGESTDGDGNPLTMDARGNRTLSTPKLTANIGVDYAIETGIGTFRPAINAAYNDGFFFYADNRLAQPSYWLVNASLNWALPGDHFQAQLWVKNLTDATYWAGRSEQAGLGDAQRQAAPRSYGLTLTTRF</sequence>
<keyword evidence="9 14" id="KW-0798">TonB box</keyword>
<dbReference type="KEGG" id="sbar:H5V43_18535"/>
<keyword evidence="8" id="KW-0406">Ion transport</keyword>
<dbReference type="InterPro" id="IPR012910">
    <property type="entry name" value="Plug_dom"/>
</dbReference>
<dbReference type="SUPFAM" id="SSF56935">
    <property type="entry name" value="Porins"/>
    <property type="match status" value="1"/>
</dbReference>
<dbReference type="InterPro" id="IPR000531">
    <property type="entry name" value="Beta-barrel_TonB"/>
</dbReference>
<dbReference type="PROSITE" id="PS01156">
    <property type="entry name" value="TONB_DEPENDENT_REC_2"/>
    <property type="match status" value="1"/>
</dbReference>
<protein>
    <submittedName>
        <fullName evidence="18">TonB-dependent receptor</fullName>
    </submittedName>
</protein>
<dbReference type="Gene3D" id="2.40.170.20">
    <property type="entry name" value="TonB-dependent receptor, beta-barrel domain"/>
    <property type="match status" value="1"/>
</dbReference>